<dbReference type="Proteomes" id="UP001574673">
    <property type="component" value="Unassembled WGS sequence"/>
</dbReference>
<evidence type="ECO:0000256" key="1">
    <source>
        <dbReference type="SAM" id="MobiDB-lite"/>
    </source>
</evidence>
<accession>A0ABV4UGX4</accession>
<evidence type="ECO:0000313" key="2">
    <source>
        <dbReference type="EMBL" id="MFA9950890.1"/>
    </source>
</evidence>
<reference evidence="3" key="1">
    <citation type="submission" date="2024-06" db="EMBL/GenBank/DDBJ databases">
        <title>Radixoralia hellwigii gen. nov., sp nov., isolated from a root canal in the human oral cavity.</title>
        <authorList>
            <person name="Bartsch S."/>
            <person name="Wittmer A."/>
            <person name="Schulz A.-K."/>
            <person name="Neumann-Schaal M."/>
            <person name="Wolf J."/>
            <person name="Gronow S."/>
            <person name="Tennert C."/>
            <person name="Haecker G."/>
            <person name="Cieplik F."/>
            <person name="Al-Ahmad A."/>
        </authorList>
    </citation>
    <scope>NUCLEOTIDE SEQUENCE [LARGE SCALE GENOMIC DNA]</scope>
    <source>
        <strain evidence="3">Wk13</strain>
    </source>
</reference>
<organism evidence="2 3">
    <name type="scientific">Dentiradicibacter hellwigii</name>
    <dbReference type="NCBI Taxonomy" id="3149053"/>
    <lineage>
        <taxon>Bacteria</taxon>
        <taxon>Pseudomonadati</taxon>
        <taxon>Pseudomonadota</taxon>
        <taxon>Betaproteobacteria</taxon>
        <taxon>Rhodocyclales</taxon>
        <taxon>Rhodocyclaceae</taxon>
        <taxon>Dentiradicibacter</taxon>
    </lineage>
</organism>
<proteinExistence type="predicted"/>
<name>A0ABV4UGX4_9RHOO</name>
<protein>
    <submittedName>
        <fullName evidence="2">Uncharacterized protein</fullName>
    </submittedName>
</protein>
<feature type="compositionally biased region" description="Low complexity" evidence="1">
    <location>
        <begin position="1"/>
        <end position="17"/>
    </location>
</feature>
<comment type="caution">
    <text evidence="2">The sequence shown here is derived from an EMBL/GenBank/DDBJ whole genome shotgun (WGS) entry which is preliminary data.</text>
</comment>
<dbReference type="RefSeq" id="WP_418891982.1">
    <property type="nucleotide sequence ID" value="NZ_JBEUWX010000003.1"/>
</dbReference>
<evidence type="ECO:0000313" key="3">
    <source>
        <dbReference type="Proteomes" id="UP001574673"/>
    </source>
</evidence>
<dbReference type="EMBL" id="JBEUWX010000003">
    <property type="protein sequence ID" value="MFA9950890.1"/>
    <property type="molecule type" value="Genomic_DNA"/>
</dbReference>
<feature type="region of interest" description="Disordered" evidence="1">
    <location>
        <begin position="1"/>
        <end position="27"/>
    </location>
</feature>
<sequence length="56" mass="6168">MPGAPAFGDNAAAAARRPFPHWHPDDEREVRGKRMNIVVNTGNADLKRFPELLAEG</sequence>
<keyword evidence="3" id="KW-1185">Reference proteome</keyword>
<gene>
    <name evidence="2" type="ORF">ABCS64_11240</name>
</gene>